<dbReference type="PANTHER" id="PTHR14741">
    <property type="entry name" value="S-ADENOSYLMETHIONINE-DEPENDENT METHYLTRANSFERASE RELATED"/>
    <property type="match status" value="1"/>
</dbReference>
<dbReference type="RefSeq" id="WP_015590152.1">
    <property type="nucleotide sequence ID" value="NC_021169.1"/>
</dbReference>
<evidence type="ECO:0008006" key="3">
    <source>
        <dbReference type="Google" id="ProtNLM"/>
    </source>
</evidence>
<name>N0BC46_9EURY</name>
<dbReference type="InterPro" id="IPR029063">
    <property type="entry name" value="SAM-dependent_MTases_sf"/>
</dbReference>
<dbReference type="KEGG" id="ast:Asulf_00532"/>
<dbReference type="GeneID" id="15392175"/>
<dbReference type="EMBL" id="CP005290">
    <property type="protein sequence ID" value="AGK60553.1"/>
    <property type="molecule type" value="Genomic_DNA"/>
</dbReference>
<dbReference type="eggNOG" id="arCOG05015">
    <property type="taxonomic scope" value="Archaea"/>
</dbReference>
<dbReference type="OrthoDB" id="56872at2157"/>
<protein>
    <recommendedName>
        <fullName evidence="3">THUMP-like domain-containing protein</fullName>
    </recommendedName>
</protein>
<keyword evidence="2" id="KW-1185">Reference proteome</keyword>
<proteinExistence type="predicted"/>
<organism evidence="1 2">
    <name type="scientific">Archaeoglobus sulfaticallidus PM70-1</name>
    <dbReference type="NCBI Taxonomy" id="387631"/>
    <lineage>
        <taxon>Archaea</taxon>
        <taxon>Methanobacteriati</taxon>
        <taxon>Methanobacteriota</taxon>
        <taxon>Archaeoglobi</taxon>
        <taxon>Archaeoglobales</taxon>
        <taxon>Archaeoglobaceae</taxon>
        <taxon>Archaeoglobus</taxon>
    </lineage>
</organism>
<dbReference type="HOGENOM" id="CLU_061951_0_0_2"/>
<dbReference type="GO" id="GO:0071164">
    <property type="term" value="F:RNA cap trimethylguanosine synthase activity"/>
    <property type="evidence" value="ECO:0007669"/>
    <property type="project" value="TreeGrafter"/>
</dbReference>
<evidence type="ECO:0000313" key="1">
    <source>
        <dbReference type="EMBL" id="AGK60553.1"/>
    </source>
</evidence>
<sequence>MIVEIKPTDFEKIDREVRFAQKKISEGLPKERIIRKIRRTILSKEDVFEIAKSRIKSREKFGNLSEKLFFDESGLRYSTPPVVSEYRAERLKSRAIADISCGVGAQLIFFAKKGRAMGVELDRKRAILAKLNLIAMGVDGLVVAGDALSDEVISIVKSFEAEVIFSDPARPPSMDVRTFDGLEPMPEMVLKRYEHITDKIAFELPPQMPPERIKLDGEKEYTSLDFRLNRLAFYRGELAECDVSAVTLPSMERVTDQDDRLAVDECDEVESMIHEVDYTIVKAGLLENLLGKYSFEAKLWLNDGRRVLLTSDRKSETEFMRDYEVIDTCRFSASEVNRRLKVLNAGKVTIRFAIDPKNYWSVRKKLEEGLAGEEWYHLFRKDSEAVIAKGLRKETIKEGKD</sequence>
<dbReference type="Gene3D" id="3.40.50.150">
    <property type="entry name" value="Vaccinia Virus protein VP39"/>
    <property type="match status" value="1"/>
</dbReference>
<dbReference type="SUPFAM" id="SSF53335">
    <property type="entry name" value="S-adenosyl-L-methionine-dependent methyltransferases"/>
    <property type="match status" value="1"/>
</dbReference>
<dbReference type="Proteomes" id="UP000013307">
    <property type="component" value="Chromosome"/>
</dbReference>
<gene>
    <name evidence="1" type="ORF">Asulf_00532</name>
</gene>
<evidence type="ECO:0000313" key="2">
    <source>
        <dbReference type="Proteomes" id="UP000013307"/>
    </source>
</evidence>
<reference evidence="1 2" key="1">
    <citation type="journal article" date="2013" name="Genome Announc.">
        <title>Complete Genome Sequence of the Thermophilic and Facultatively Chemolithoautotrophic Sulfate Reducer Archaeoglobus sulfaticallidus Strain PM70-1T.</title>
        <authorList>
            <person name="Stokke R."/>
            <person name="Hocking W.P."/>
            <person name="Steinsbu B.O."/>
            <person name="Steen I.H."/>
        </authorList>
    </citation>
    <scope>NUCLEOTIDE SEQUENCE [LARGE SCALE GENOMIC DNA]</scope>
    <source>
        <strain evidence="1">PM70-1</strain>
    </source>
</reference>
<dbReference type="STRING" id="387631.Asulf_00532"/>
<dbReference type="AlphaFoldDB" id="N0BC46"/>
<accession>N0BC46</accession>
<dbReference type="PANTHER" id="PTHR14741:SF32">
    <property type="entry name" value="TRIMETHYLGUANOSINE SYNTHASE"/>
    <property type="match status" value="1"/>
</dbReference>